<dbReference type="GO" id="GO:0003723">
    <property type="term" value="F:RNA binding"/>
    <property type="evidence" value="ECO:0007669"/>
    <property type="project" value="InterPro"/>
</dbReference>
<dbReference type="GO" id="GO:0006396">
    <property type="term" value="P:RNA processing"/>
    <property type="evidence" value="ECO:0007669"/>
    <property type="project" value="InterPro"/>
</dbReference>
<dbReference type="GeneID" id="17354926"/>
<keyword evidence="4" id="KW-0732">Signal</keyword>
<feature type="compositionally biased region" description="Low complexity" evidence="3">
    <location>
        <begin position="213"/>
        <end position="230"/>
    </location>
</feature>
<dbReference type="PANTHER" id="PTHR43191:SF2">
    <property type="entry name" value="RRNA METHYLTRANSFERASE 3, MITOCHONDRIAL"/>
    <property type="match status" value="1"/>
</dbReference>
<feature type="compositionally biased region" description="Pro residues" evidence="3">
    <location>
        <begin position="178"/>
        <end position="188"/>
    </location>
</feature>
<dbReference type="SUPFAM" id="SSF75217">
    <property type="entry name" value="alpha/beta knot"/>
    <property type="match status" value="1"/>
</dbReference>
<dbReference type="InterPro" id="IPR001537">
    <property type="entry name" value="SpoU_MeTrfase"/>
</dbReference>
<sequence length="542" mass="54142">MKPRVVALLAALVACNFLSQAADDLEEALLLCVSGYTPGSALPNGTLACLPPWPEECLRVENAGGLPQCQIYTAAAGDTVDSLAAAFGLSDQELFATNPLHSGDTIPAGEPVYIPPCGSMTAPGSPQPPDGPPDGLWAPEPAPVEAAGPWGVPVPAAAPAGAPAAGEQPAASPTSLPAKPPSAQPAPGPAGRATRREEPADGEEATQLTALVPSEAPAPGSAAAPLLGAPAPAPQVAPGPGSSNDAVKHCVKLRESSKYRREVGAALVSGADLVVELAPYCAPYRALVGLEEAQLPDGIAAERYVTATAPVMQKIAGLGSVGAGALAAEAALPPTADLLGGAPGQLRRVLALDGVQDPGNLGTLLRTALALGWQAAVLLPGCCDPYNDKALRASRGAVFKLPLAQYSLGQWQQLVEEQRLVPLAADPSRAAAAAAADARGTAGRDGSGSAAARQQQHGQAAAPEGDVGALQQRLAQLPVCLCLGAEGQGLSAGVRERCVAVSIPQSGGGELMESLNVSAAGAILMFALSQGSAPLLVELAGL</sequence>
<dbReference type="FunCoup" id="E1ZEP0">
    <property type="interactions" value="484"/>
</dbReference>
<organism evidence="7">
    <name type="scientific">Chlorella variabilis</name>
    <name type="common">Green alga</name>
    <dbReference type="NCBI Taxonomy" id="554065"/>
    <lineage>
        <taxon>Eukaryota</taxon>
        <taxon>Viridiplantae</taxon>
        <taxon>Chlorophyta</taxon>
        <taxon>core chlorophytes</taxon>
        <taxon>Trebouxiophyceae</taxon>
        <taxon>Chlorellales</taxon>
        <taxon>Chlorellaceae</taxon>
        <taxon>Chlorella clade</taxon>
        <taxon>Chlorella</taxon>
    </lineage>
</organism>
<dbReference type="SUPFAM" id="SSF54106">
    <property type="entry name" value="LysM domain"/>
    <property type="match status" value="1"/>
</dbReference>
<dbReference type="InterPro" id="IPR051259">
    <property type="entry name" value="rRNA_Methyltransferase"/>
</dbReference>
<dbReference type="SMART" id="SM00257">
    <property type="entry name" value="LysM"/>
    <property type="match status" value="1"/>
</dbReference>
<dbReference type="Gene3D" id="3.40.1280.10">
    <property type="match status" value="1"/>
</dbReference>
<feature type="chain" id="PRO_5003156138" description="LysM domain-containing protein" evidence="4">
    <location>
        <begin position="22"/>
        <end position="542"/>
    </location>
</feature>
<dbReference type="GO" id="GO:0032259">
    <property type="term" value="P:methylation"/>
    <property type="evidence" value="ECO:0007669"/>
    <property type="project" value="UniProtKB-KW"/>
</dbReference>
<dbReference type="InterPro" id="IPR029064">
    <property type="entry name" value="Ribosomal_eL30-like_sf"/>
</dbReference>
<dbReference type="EMBL" id="GL433844">
    <property type="protein sequence ID" value="EFN55529.1"/>
    <property type="molecule type" value="Genomic_DNA"/>
</dbReference>
<dbReference type="STRING" id="554065.E1ZEP0"/>
<dbReference type="Proteomes" id="UP000008141">
    <property type="component" value="Unassembled WGS sequence"/>
</dbReference>
<dbReference type="InterPro" id="IPR029026">
    <property type="entry name" value="tRNA_m1G_MTases_N"/>
</dbReference>
<feature type="region of interest" description="Disordered" evidence="3">
    <location>
        <begin position="100"/>
        <end position="244"/>
    </location>
</feature>
<feature type="domain" description="LysM" evidence="5">
    <location>
        <begin position="70"/>
        <end position="114"/>
    </location>
</feature>
<name>E1ZEP0_CHLVA</name>
<evidence type="ECO:0000256" key="2">
    <source>
        <dbReference type="ARBA" id="ARBA00022679"/>
    </source>
</evidence>
<evidence type="ECO:0000259" key="5">
    <source>
        <dbReference type="PROSITE" id="PS51782"/>
    </source>
</evidence>
<dbReference type="PROSITE" id="PS51257">
    <property type="entry name" value="PROKAR_LIPOPROTEIN"/>
    <property type="match status" value="1"/>
</dbReference>
<dbReference type="InterPro" id="IPR029028">
    <property type="entry name" value="Alpha/beta_knot_MTases"/>
</dbReference>
<feature type="region of interest" description="Disordered" evidence="3">
    <location>
        <begin position="434"/>
        <end position="465"/>
    </location>
</feature>
<evidence type="ECO:0000256" key="3">
    <source>
        <dbReference type="SAM" id="MobiDB-lite"/>
    </source>
</evidence>
<protein>
    <recommendedName>
        <fullName evidence="5">LysM domain-containing protein</fullName>
    </recommendedName>
</protein>
<dbReference type="OrthoDB" id="270651at2759"/>
<dbReference type="InterPro" id="IPR018392">
    <property type="entry name" value="LysM"/>
</dbReference>
<dbReference type="InParanoid" id="E1ZEP0"/>
<dbReference type="RefSeq" id="XP_005847631.1">
    <property type="nucleotide sequence ID" value="XM_005847569.1"/>
</dbReference>
<dbReference type="GO" id="GO:0008173">
    <property type="term" value="F:RNA methyltransferase activity"/>
    <property type="evidence" value="ECO:0007669"/>
    <property type="project" value="InterPro"/>
</dbReference>
<dbReference type="PANTHER" id="PTHR43191">
    <property type="entry name" value="RRNA METHYLTRANSFERASE 3"/>
    <property type="match status" value="1"/>
</dbReference>
<evidence type="ECO:0000256" key="4">
    <source>
        <dbReference type="SAM" id="SignalP"/>
    </source>
</evidence>
<evidence type="ECO:0000313" key="7">
    <source>
        <dbReference type="Proteomes" id="UP000008141"/>
    </source>
</evidence>
<feature type="compositionally biased region" description="Low complexity" evidence="3">
    <location>
        <begin position="447"/>
        <end position="462"/>
    </location>
</feature>
<proteinExistence type="predicted"/>
<dbReference type="InterPro" id="IPR036779">
    <property type="entry name" value="LysM_dom_sf"/>
</dbReference>
<keyword evidence="1" id="KW-0489">Methyltransferase</keyword>
<dbReference type="PROSITE" id="PS51782">
    <property type="entry name" value="LYSM"/>
    <property type="match status" value="1"/>
</dbReference>
<feature type="compositionally biased region" description="Low complexity" evidence="3">
    <location>
        <begin position="133"/>
        <end position="171"/>
    </location>
</feature>
<gene>
    <name evidence="6" type="ORF">CHLNCDRAFT_133965</name>
</gene>
<dbReference type="KEGG" id="cvr:CHLNCDRAFT_133965"/>
<keyword evidence="7" id="KW-1185">Reference proteome</keyword>
<dbReference type="CDD" id="cd00118">
    <property type="entry name" value="LysM"/>
    <property type="match status" value="1"/>
</dbReference>
<evidence type="ECO:0000256" key="1">
    <source>
        <dbReference type="ARBA" id="ARBA00022603"/>
    </source>
</evidence>
<accession>E1ZEP0</accession>
<dbReference type="Pfam" id="PF00588">
    <property type="entry name" value="SpoU_methylase"/>
    <property type="match status" value="1"/>
</dbReference>
<dbReference type="CDD" id="cd18095">
    <property type="entry name" value="SpoU-like_rRNA-MTase"/>
    <property type="match status" value="1"/>
</dbReference>
<dbReference type="Gene3D" id="3.10.350.10">
    <property type="entry name" value="LysM domain"/>
    <property type="match status" value="1"/>
</dbReference>
<keyword evidence="2" id="KW-0808">Transferase</keyword>
<dbReference type="eggNOG" id="KOG2506">
    <property type="taxonomic scope" value="Eukaryota"/>
</dbReference>
<dbReference type="SUPFAM" id="SSF55315">
    <property type="entry name" value="L30e-like"/>
    <property type="match status" value="1"/>
</dbReference>
<evidence type="ECO:0000313" key="6">
    <source>
        <dbReference type="EMBL" id="EFN55529.1"/>
    </source>
</evidence>
<dbReference type="AlphaFoldDB" id="E1ZEP0"/>
<feature type="signal peptide" evidence="4">
    <location>
        <begin position="1"/>
        <end position="21"/>
    </location>
</feature>
<reference evidence="6 7" key="1">
    <citation type="journal article" date="2010" name="Plant Cell">
        <title>The Chlorella variabilis NC64A genome reveals adaptation to photosymbiosis, coevolution with viruses, and cryptic sex.</title>
        <authorList>
            <person name="Blanc G."/>
            <person name="Duncan G."/>
            <person name="Agarkova I."/>
            <person name="Borodovsky M."/>
            <person name="Gurnon J."/>
            <person name="Kuo A."/>
            <person name="Lindquist E."/>
            <person name="Lucas S."/>
            <person name="Pangilinan J."/>
            <person name="Polle J."/>
            <person name="Salamov A."/>
            <person name="Terry A."/>
            <person name="Yamada T."/>
            <person name="Dunigan D.D."/>
            <person name="Grigoriev I.V."/>
            <person name="Claverie J.M."/>
            <person name="Van Etten J.L."/>
        </authorList>
    </citation>
    <scope>NUCLEOTIDE SEQUENCE [LARGE SCALE GENOMIC DNA]</scope>
    <source>
        <strain evidence="6 7">NC64A</strain>
    </source>
</reference>